<name>A0A5D3D0F0_CUCMM</name>
<feature type="region of interest" description="Disordered" evidence="1">
    <location>
        <begin position="1"/>
        <end position="22"/>
    </location>
</feature>
<organism evidence="2 3">
    <name type="scientific">Cucumis melo var. makuwa</name>
    <name type="common">Oriental melon</name>
    <dbReference type="NCBI Taxonomy" id="1194695"/>
    <lineage>
        <taxon>Eukaryota</taxon>
        <taxon>Viridiplantae</taxon>
        <taxon>Streptophyta</taxon>
        <taxon>Embryophyta</taxon>
        <taxon>Tracheophyta</taxon>
        <taxon>Spermatophyta</taxon>
        <taxon>Magnoliopsida</taxon>
        <taxon>eudicotyledons</taxon>
        <taxon>Gunneridae</taxon>
        <taxon>Pentapetalae</taxon>
        <taxon>rosids</taxon>
        <taxon>fabids</taxon>
        <taxon>Cucurbitales</taxon>
        <taxon>Cucurbitaceae</taxon>
        <taxon>Benincaseae</taxon>
        <taxon>Cucumis</taxon>
    </lineage>
</organism>
<dbReference type="AlphaFoldDB" id="A0A5D3D0F0"/>
<sequence length="153" mass="16423">MFEATATPPPSSTASRHTAELQPSHTDLTCISKPFTWSPATSFASIRCPLEHFRQLPLQVQPRRPAARSATPSHIECRPSKSAKPNRARTSATRVAHAHPTRIVAPSPSTRNSTCAPAFSSPREANPTPALLREPIASRASAYAVAESHARAA</sequence>
<dbReference type="Proteomes" id="UP000321947">
    <property type="component" value="Unassembled WGS sequence"/>
</dbReference>
<comment type="caution">
    <text evidence="2">The sequence shown here is derived from an EMBL/GenBank/DDBJ whole genome shotgun (WGS) entry which is preliminary data.</text>
</comment>
<evidence type="ECO:0000256" key="1">
    <source>
        <dbReference type="SAM" id="MobiDB-lite"/>
    </source>
</evidence>
<evidence type="ECO:0000313" key="3">
    <source>
        <dbReference type="Proteomes" id="UP000321947"/>
    </source>
</evidence>
<accession>A0A5D3D0F0</accession>
<gene>
    <name evidence="2" type="ORF">E5676_scaffold434G005350</name>
</gene>
<reference evidence="2 3" key="1">
    <citation type="submission" date="2019-08" db="EMBL/GenBank/DDBJ databases">
        <title>Draft genome sequences of two oriental melons (Cucumis melo L. var makuwa).</title>
        <authorList>
            <person name="Kwon S.-Y."/>
        </authorList>
    </citation>
    <scope>NUCLEOTIDE SEQUENCE [LARGE SCALE GENOMIC DNA]</scope>
    <source>
        <strain evidence="3">cv. Chang Bougi</strain>
        <tissue evidence="2">Leaf</tissue>
    </source>
</reference>
<feature type="region of interest" description="Disordered" evidence="1">
    <location>
        <begin position="59"/>
        <end position="130"/>
    </location>
</feature>
<dbReference type="EMBL" id="SSTD01008130">
    <property type="protein sequence ID" value="TYK17663.1"/>
    <property type="molecule type" value="Genomic_DNA"/>
</dbReference>
<evidence type="ECO:0000313" key="2">
    <source>
        <dbReference type="EMBL" id="TYK17663.1"/>
    </source>
</evidence>
<proteinExistence type="predicted"/>
<protein>
    <submittedName>
        <fullName evidence="2">Uncharacterized protein</fullName>
    </submittedName>
</protein>